<evidence type="ECO:0000256" key="2">
    <source>
        <dbReference type="ARBA" id="ARBA00022679"/>
    </source>
</evidence>
<name>A0A9P7RRF6_9AGAR</name>
<feature type="domain" description="O-methyltransferase C-terminal" evidence="4">
    <location>
        <begin position="284"/>
        <end position="427"/>
    </location>
</feature>
<keyword evidence="2" id="KW-0808">Transferase</keyword>
<comment type="caution">
    <text evidence="5">The sequence shown here is derived from an EMBL/GenBank/DDBJ whole genome shotgun (WGS) entry which is preliminary data.</text>
</comment>
<dbReference type="SUPFAM" id="SSF46785">
    <property type="entry name" value="Winged helix' DNA-binding domain"/>
    <property type="match status" value="1"/>
</dbReference>
<proteinExistence type="predicted"/>
<dbReference type="Pfam" id="PF00891">
    <property type="entry name" value="Methyltransf_2"/>
    <property type="match status" value="1"/>
</dbReference>
<reference evidence="5" key="1">
    <citation type="journal article" date="2021" name="Genome Biol. Evol.">
        <title>The assembled and annotated genome of the fairy-ring fungus Marasmius oreades.</title>
        <authorList>
            <person name="Hiltunen M."/>
            <person name="Ament-Velasquez S.L."/>
            <person name="Johannesson H."/>
        </authorList>
    </citation>
    <scope>NUCLEOTIDE SEQUENCE</scope>
    <source>
        <strain evidence="5">03SP1</strain>
    </source>
</reference>
<dbReference type="InterPro" id="IPR036390">
    <property type="entry name" value="WH_DNA-bd_sf"/>
</dbReference>
<dbReference type="OrthoDB" id="2410195at2759"/>
<dbReference type="PANTHER" id="PTHR43712:SF2">
    <property type="entry name" value="O-METHYLTRANSFERASE CICE"/>
    <property type="match status" value="1"/>
</dbReference>
<sequence length="521" mass="57968">MLGCVKRIFLRITIRSFLLSQPDSPSLIFSALFKTSRMTEARQLLDLITRTADTLQELCADYPSTLNDPSHSEPTTSNDIKVQRLATTVSVAALQLAAIFEPPQISLLHVASGALKTAALRVCLEGNVTEILREAGPQGLHVREITAFNDLDPRTLARLLRYLASFHVYREVSPDTFTNNRVSTVMDTGKSVAELFRSPETKHDNTNGFPAFLSHQMDEISKAAAYSWEAITDPRYPSITPLEKALLSERDGEVGVKPADSSSFFDFLQRPEQAHRHRRFAIAMEGMAAIQPLDCLSRAYNWDSLPENALVVDVGGGVGTISLELAKQFPKLKFIVQDLPSFIEKGKALWAERQPETLESGRAILQAHDFFTPQPQENASIFLLRHVIHNWSDEDCIKILSLLRRAARDDTTLLILEIIMPYACRKESSDDTSKNTEIPGATAEEAPVPLLPNFGAGNEFAHVLDMTMFSILKGASERTIDQFSLLLLKSGWKVVKVNRLSGDAAMWQAIEAIPFAEIHRL</sequence>
<dbReference type="InterPro" id="IPR029063">
    <property type="entry name" value="SAM-dependent_MTases_sf"/>
</dbReference>
<keyword evidence="6" id="KW-1185">Reference proteome</keyword>
<protein>
    <recommendedName>
        <fullName evidence="4">O-methyltransferase C-terminal domain-containing protein</fullName>
    </recommendedName>
</protein>
<keyword evidence="1" id="KW-0489">Methyltransferase</keyword>
<gene>
    <name evidence="5" type="ORF">E1B28_011984</name>
</gene>
<dbReference type="EMBL" id="CM032188">
    <property type="protein sequence ID" value="KAG7087940.1"/>
    <property type="molecule type" value="Genomic_DNA"/>
</dbReference>
<dbReference type="GO" id="GO:0008171">
    <property type="term" value="F:O-methyltransferase activity"/>
    <property type="evidence" value="ECO:0007669"/>
    <property type="project" value="InterPro"/>
</dbReference>
<dbReference type="InterPro" id="IPR016461">
    <property type="entry name" value="COMT-like"/>
</dbReference>
<dbReference type="InterPro" id="IPR036388">
    <property type="entry name" value="WH-like_DNA-bd_sf"/>
</dbReference>
<dbReference type="GO" id="GO:0046983">
    <property type="term" value="F:protein dimerization activity"/>
    <property type="evidence" value="ECO:0007669"/>
    <property type="project" value="InterPro"/>
</dbReference>
<dbReference type="Gene3D" id="3.40.50.150">
    <property type="entry name" value="Vaccinia Virus protein VP39"/>
    <property type="match status" value="1"/>
</dbReference>
<evidence type="ECO:0000313" key="6">
    <source>
        <dbReference type="Proteomes" id="UP001049176"/>
    </source>
</evidence>
<dbReference type="SUPFAM" id="SSF53335">
    <property type="entry name" value="S-adenosyl-L-methionine-dependent methyltransferases"/>
    <property type="match status" value="1"/>
</dbReference>
<dbReference type="Proteomes" id="UP001049176">
    <property type="component" value="Chromosome 8"/>
</dbReference>
<keyword evidence="3" id="KW-0949">S-adenosyl-L-methionine</keyword>
<evidence type="ECO:0000256" key="3">
    <source>
        <dbReference type="ARBA" id="ARBA00022691"/>
    </source>
</evidence>
<dbReference type="InterPro" id="IPR001077">
    <property type="entry name" value="COMT_C"/>
</dbReference>
<dbReference type="RefSeq" id="XP_043004411.1">
    <property type="nucleotide sequence ID" value="XM_043157046.1"/>
</dbReference>
<dbReference type="AlphaFoldDB" id="A0A9P7RRF6"/>
<evidence type="ECO:0000259" key="4">
    <source>
        <dbReference type="Pfam" id="PF00891"/>
    </source>
</evidence>
<organism evidence="5 6">
    <name type="scientific">Marasmius oreades</name>
    <name type="common">fairy-ring Marasmius</name>
    <dbReference type="NCBI Taxonomy" id="181124"/>
    <lineage>
        <taxon>Eukaryota</taxon>
        <taxon>Fungi</taxon>
        <taxon>Dikarya</taxon>
        <taxon>Basidiomycota</taxon>
        <taxon>Agaricomycotina</taxon>
        <taxon>Agaricomycetes</taxon>
        <taxon>Agaricomycetidae</taxon>
        <taxon>Agaricales</taxon>
        <taxon>Marasmiineae</taxon>
        <taxon>Marasmiaceae</taxon>
        <taxon>Marasmius</taxon>
    </lineage>
</organism>
<dbReference type="PROSITE" id="PS51683">
    <property type="entry name" value="SAM_OMT_II"/>
    <property type="match status" value="1"/>
</dbReference>
<accession>A0A9P7RRF6</accession>
<evidence type="ECO:0000313" key="5">
    <source>
        <dbReference type="EMBL" id="KAG7087940.1"/>
    </source>
</evidence>
<dbReference type="GO" id="GO:0032259">
    <property type="term" value="P:methylation"/>
    <property type="evidence" value="ECO:0007669"/>
    <property type="project" value="UniProtKB-KW"/>
</dbReference>
<dbReference type="GeneID" id="66081059"/>
<dbReference type="Gene3D" id="1.10.10.10">
    <property type="entry name" value="Winged helix-like DNA-binding domain superfamily/Winged helix DNA-binding domain"/>
    <property type="match status" value="1"/>
</dbReference>
<dbReference type="PANTHER" id="PTHR43712">
    <property type="entry name" value="PUTATIVE (AFU_ORTHOLOGUE AFUA_4G14580)-RELATED"/>
    <property type="match status" value="1"/>
</dbReference>
<evidence type="ECO:0000256" key="1">
    <source>
        <dbReference type="ARBA" id="ARBA00022603"/>
    </source>
</evidence>